<reference evidence="17" key="1">
    <citation type="submission" date="2025-08" db="UniProtKB">
        <authorList>
            <consortium name="RefSeq"/>
        </authorList>
    </citation>
    <scope>IDENTIFICATION</scope>
    <source>
        <tissue evidence="17">Brain</tissue>
    </source>
</reference>
<dbReference type="FunFam" id="1.20.1070.10:FF:000130">
    <property type="entry name" value="Chemokine (C-C motif) receptor 2"/>
    <property type="match status" value="1"/>
</dbReference>
<dbReference type="GO" id="GO:0005737">
    <property type="term" value="C:cytoplasm"/>
    <property type="evidence" value="ECO:0007669"/>
    <property type="project" value="TreeGrafter"/>
</dbReference>
<dbReference type="GO" id="GO:0019957">
    <property type="term" value="F:C-C chemokine binding"/>
    <property type="evidence" value="ECO:0007669"/>
    <property type="project" value="TreeGrafter"/>
</dbReference>
<sequence length="418" mass="46661">MSSNQVKTGAAQKKAGVSGAPGHSHGSSDGGSGGCALPRWNSVKGTTQLYEGKESHWSMRGSLKMDNYTSAPDDDYDVLIEDDVNSGEAEQCDPYDPKFLAARVVPQLSTAVFLAGLLGSVWVALILVKHKGLKHRENIYLLNLTISNLCFLLALPFWAYTGTHGGVLDNPFCRILVVLYSIGLYSEVFFNVLLTVQRYLEFFPVSLSSTARTARWGLVSSVLAWVLAALVILPESVFYKAQMESQTSKCFFGRPHFLPAEETSWKRYLTLKMNILGLLFPLCVFVFCYVRVRKIRRSGERRSGRSKLVFAIMAAFLLMWGPYNIALFLSTFKDFFSLHDCKSDYNLDRSVQILRIVAATHCCVNPLLHAFLDPTFRRHLCHPCSVCSGPPLQSREESTREASREGHDHSIPLRASVN</sequence>
<evidence type="ECO:0000256" key="4">
    <source>
        <dbReference type="ARBA" id="ARBA00022989"/>
    </source>
</evidence>
<evidence type="ECO:0000256" key="7">
    <source>
        <dbReference type="ARBA" id="ARBA00023157"/>
    </source>
</evidence>
<keyword evidence="6 14" id="KW-0472">Membrane</keyword>
<dbReference type="KEGG" id="mpuf:101691616"/>
<evidence type="ECO:0000313" key="16">
    <source>
        <dbReference type="Proteomes" id="UP000000715"/>
    </source>
</evidence>
<dbReference type="PRINTS" id="PR00237">
    <property type="entry name" value="GPCRRHODOPSN"/>
</dbReference>
<name>A0A8U0MYD3_MUSPF</name>
<protein>
    <recommendedName>
        <fullName evidence="12">Chemokine C-C motif receptor-like 2</fullName>
    </recommendedName>
</protein>
<evidence type="ECO:0000256" key="8">
    <source>
        <dbReference type="ARBA" id="ARBA00023170"/>
    </source>
</evidence>
<evidence type="ECO:0000256" key="2">
    <source>
        <dbReference type="ARBA" id="ARBA00022475"/>
    </source>
</evidence>
<evidence type="ECO:0000256" key="14">
    <source>
        <dbReference type="SAM" id="Phobius"/>
    </source>
</evidence>
<organism evidence="16 17">
    <name type="scientific">Mustela putorius furo</name>
    <name type="common">European domestic ferret</name>
    <name type="synonym">Mustela furo</name>
    <dbReference type="NCBI Taxonomy" id="9669"/>
    <lineage>
        <taxon>Eukaryota</taxon>
        <taxon>Metazoa</taxon>
        <taxon>Chordata</taxon>
        <taxon>Craniata</taxon>
        <taxon>Vertebrata</taxon>
        <taxon>Euteleostomi</taxon>
        <taxon>Mammalia</taxon>
        <taxon>Eutheria</taxon>
        <taxon>Laurasiatheria</taxon>
        <taxon>Carnivora</taxon>
        <taxon>Caniformia</taxon>
        <taxon>Musteloidea</taxon>
        <taxon>Mustelidae</taxon>
        <taxon>Mustelinae</taxon>
        <taxon>Mustela</taxon>
    </lineage>
</organism>
<keyword evidence="4 14" id="KW-1133">Transmembrane helix</keyword>
<dbReference type="InterPro" id="IPR000276">
    <property type="entry name" value="GPCR_Rhodpsn"/>
</dbReference>
<feature type="transmembrane region" description="Helical" evidence="14">
    <location>
        <begin position="216"/>
        <end position="233"/>
    </location>
</feature>
<evidence type="ECO:0000256" key="9">
    <source>
        <dbReference type="ARBA" id="ARBA00023180"/>
    </source>
</evidence>
<keyword evidence="8" id="KW-0675">Receptor</keyword>
<dbReference type="InterPro" id="IPR017452">
    <property type="entry name" value="GPCR_Rhodpsn_7TM"/>
</dbReference>
<feature type="transmembrane region" description="Helical" evidence="14">
    <location>
        <begin position="108"/>
        <end position="128"/>
    </location>
</feature>
<dbReference type="PROSITE" id="PS50262">
    <property type="entry name" value="G_PROTEIN_RECEP_F1_2"/>
    <property type="match status" value="1"/>
</dbReference>
<keyword evidence="5" id="KW-0297">G-protein coupled receptor</keyword>
<dbReference type="OrthoDB" id="9802979at2759"/>
<evidence type="ECO:0000256" key="5">
    <source>
        <dbReference type="ARBA" id="ARBA00023040"/>
    </source>
</evidence>
<feature type="transmembrane region" description="Helical" evidence="14">
    <location>
        <begin position="308"/>
        <end position="332"/>
    </location>
</feature>
<evidence type="ECO:0000256" key="1">
    <source>
        <dbReference type="ARBA" id="ARBA00004651"/>
    </source>
</evidence>
<feature type="transmembrane region" description="Helical" evidence="14">
    <location>
        <begin position="175"/>
        <end position="196"/>
    </location>
</feature>
<dbReference type="Gene3D" id="1.20.1070.10">
    <property type="entry name" value="Rhodopsin 7-helix transmembrane proteins"/>
    <property type="match status" value="1"/>
</dbReference>
<proteinExistence type="predicted"/>
<evidence type="ECO:0000256" key="11">
    <source>
        <dbReference type="ARBA" id="ARBA00053413"/>
    </source>
</evidence>
<dbReference type="Pfam" id="PF00001">
    <property type="entry name" value="7tm_1"/>
    <property type="match status" value="1"/>
</dbReference>
<dbReference type="PANTHER" id="PTHR10489:SF655">
    <property type="entry name" value="C-C CHEMOKINE RECEPTOR-LIKE 2"/>
    <property type="match status" value="1"/>
</dbReference>
<dbReference type="PRINTS" id="PR00657">
    <property type="entry name" value="CCCHEMOKINER"/>
</dbReference>
<comment type="function">
    <text evidence="11">Receptor for CCL19 and chemerin/RARRES2. Does not appear to be a signaling receptor, but may have a role in modulating chemokine-triggered immune responses by capturing and internalizing CCL19 or by presenting RARRES2 ligand to CMKLR1, a functional signaling receptor. Plays a critical role for the development of Th2 responses.</text>
</comment>
<dbReference type="AlphaFoldDB" id="A0A8U0MYD3"/>
<dbReference type="GO" id="GO:0019722">
    <property type="term" value="P:calcium-mediated signaling"/>
    <property type="evidence" value="ECO:0007669"/>
    <property type="project" value="TreeGrafter"/>
</dbReference>
<dbReference type="GO" id="GO:0009897">
    <property type="term" value="C:external side of plasma membrane"/>
    <property type="evidence" value="ECO:0007669"/>
    <property type="project" value="TreeGrafter"/>
</dbReference>
<dbReference type="GO" id="GO:0006955">
    <property type="term" value="P:immune response"/>
    <property type="evidence" value="ECO:0007669"/>
    <property type="project" value="TreeGrafter"/>
</dbReference>
<dbReference type="SUPFAM" id="SSF81321">
    <property type="entry name" value="Family A G protein-coupled receptor-like"/>
    <property type="match status" value="1"/>
</dbReference>
<keyword evidence="10" id="KW-0807">Transducer</keyword>
<feature type="compositionally biased region" description="Low complexity" evidence="13">
    <location>
        <begin position="16"/>
        <end position="27"/>
    </location>
</feature>
<dbReference type="InterPro" id="IPR050119">
    <property type="entry name" value="CCR1-9-like"/>
</dbReference>
<dbReference type="GO" id="GO:0016493">
    <property type="term" value="F:C-C chemokine receptor activity"/>
    <property type="evidence" value="ECO:0007669"/>
    <property type="project" value="TreeGrafter"/>
</dbReference>
<evidence type="ECO:0000256" key="3">
    <source>
        <dbReference type="ARBA" id="ARBA00022692"/>
    </source>
</evidence>
<evidence type="ECO:0000256" key="12">
    <source>
        <dbReference type="ARBA" id="ARBA00073564"/>
    </source>
</evidence>
<feature type="transmembrane region" description="Helical" evidence="14">
    <location>
        <begin position="273"/>
        <end position="292"/>
    </location>
</feature>
<feature type="transmembrane region" description="Helical" evidence="14">
    <location>
        <begin position="140"/>
        <end position="160"/>
    </location>
</feature>
<feature type="domain" description="G-protein coupled receptors family 1 profile" evidence="15">
    <location>
        <begin position="119"/>
        <end position="369"/>
    </location>
</feature>
<dbReference type="PANTHER" id="PTHR10489">
    <property type="entry name" value="CELL ADHESION MOLECULE"/>
    <property type="match status" value="1"/>
</dbReference>
<keyword evidence="3 14" id="KW-0812">Transmembrane</keyword>
<dbReference type="InterPro" id="IPR000355">
    <property type="entry name" value="Chemokine_rcpt"/>
</dbReference>
<dbReference type="CTD" id="9034"/>
<keyword evidence="7" id="KW-1015">Disulfide bond</keyword>
<evidence type="ECO:0000313" key="17">
    <source>
        <dbReference type="RefSeq" id="XP_004760861.2"/>
    </source>
</evidence>
<dbReference type="CDD" id="cd15171">
    <property type="entry name" value="7tmA_CCRL2"/>
    <property type="match status" value="1"/>
</dbReference>
<dbReference type="RefSeq" id="XP_004760861.2">
    <property type="nucleotide sequence ID" value="XM_004760804.3"/>
</dbReference>
<accession>A0A8U0MYD3</accession>
<dbReference type="GO" id="GO:0006954">
    <property type="term" value="P:inflammatory response"/>
    <property type="evidence" value="ECO:0007669"/>
    <property type="project" value="TreeGrafter"/>
</dbReference>
<dbReference type="GO" id="GO:0007204">
    <property type="term" value="P:positive regulation of cytosolic calcium ion concentration"/>
    <property type="evidence" value="ECO:0007669"/>
    <property type="project" value="TreeGrafter"/>
</dbReference>
<keyword evidence="2" id="KW-1003">Cell membrane</keyword>
<evidence type="ECO:0000256" key="10">
    <source>
        <dbReference type="ARBA" id="ARBA00023224"/>
    </source>
</evidence>
<dbReference type="GeneID" id="101691616"/>
<feature type="compositionally biased region" description="Basic and acidic residues" evidence="13">
    <location>
        <begin position="394"/>
        <end position="411"/>
    </location>
</feature>
<evidence type="ECO:0000259" key="15">
    <source>
        <dbReference type="PROSITE" id="PS50262"/>
    </source>
</evidence>
<dbReference type="Proteomes" id="UP000000715">
    <property type="component" value="Unplaced"/>
</dbReference>
<gene>
    <name evidence="17" type="primary">CCRL2</name>
</gene>
<comment type="subcellular location">
    <subcellularLocation>
        <location evidence="1">Cell membrane</location>
        <topology evidence="1">Multi-pass membrane protein</topology>
    </subcellularLocation>
</comment>
<evidence type="ECO:0000256" key="13">
    <source>
        <dbReference type="SAM" id="MobiDB-lite"/>
    </source>
</evidence>
<keyword evidence="9" id="KW-0325">Glycoprotein</keyword>
<evidence type="ECO:0000256" key="6">
    <source>
        <dbReference type="ARBA" id="ARBA00023136"/>
    </source>
</evidence>
<dbReference type="GO" id="GO:0060326">
    <property type="term" value="P:cell chemotaxis"/>
    <property type="evidence" value="ECO:0007669"/>
    <property type="project" value="TreeGrafter"/>
</dbReference>
<keyword evidence="16" id="KW-1185">Reference proteome</keyword>
<feature type="region of interest" description="Disordered" evidence="13">
    <location>
        <begin position="390"/>
        <end position="418"/>
    </location>
</feature>
<feature type="region of interest" description="Disordered" evidence="13">
    <location>
        <begin position="1"/>
        <end position="38"/>
    </location>
</feature>